<dbReference type="InterPro" id="IPR002403">
    <property type="entry name" value="Cyt_P450_E_grp-IV"/>
</dbReference>
<keyword evidence="5 10" id="KW-0479">Metal-binding</keyword>
<dbReference type="Pfam" id="PF00067">
    <property type="entry name" value="p450"/>
    <property type="match status" value="1"/>
</dbReference>
<comment type="subcellular location">
    <subcellularLocation>
        <location evidence="2">Membrane</location>
    </subcellularLocation>
</comment>
<keyword evidence="7 10" id="KW-0408">Iron</keyword>
<dbReference type="GO" id="GO:0020037">
    <property type="term" value="F:heme binding"/>
    <property type="evidence" value="ECO:0007669"/>
    <property type="project" value="InterPro"/>
</dbReference>
<dbReference type="Gene3D" id="1.10.630.10">
    <property type="entry name" value="Cytochrome P450"/>
    <property type="match status" value="1"/>
</dbReference>
<dbReference type="PROSITE" id="PS00086">
    <property type="entry name" value="CYTOCHROME_P450"/>
    <property type="match status" value="1"/>
</dbReference>
<dbReference type="FunFam" id="1.10.630.10:FF:000033">
    <property type="entry name" value="14-alpha sterol demethylase"/>
    <property type="match status" value="1"/>
</dbReference>
<keyword evidence="14" id="KW-1185">Reference proteome</keyword>
<dbReference type="STRING" id="1314783.A0A165TLD2"/>
<sequence length="547" mass="62068">MSSLSTNYSEPWAGYLVQAQEQIVSASLSRLALLFVINIPLIAVGLNVLYQMLPRDPSLPPLVFHWIPWFGSAAQYGQDPVEFFVSCREKYGNVFTFVLLGKRVTVTLGPKGNDFVFGGKHTVVAAEEVYSSLTTPVFGSDVVYDCPNETLMEQKKFVKVSLTTDKFRQYVGMIEDEVTQFMDNEPAFRAYQTSNTNEWGTFSVYKTMAEVTILTAARTLQGKEIRDYMSKGFADLYHDLDHGFTPLHWMFENLPLPSYWKRDDAQRKMTEFYQSIMNKRRAGNPDDYDDVMASLMVQKYRDGRPLPDHEIAHIMIALLMAGQHTSSSSASWALLHLADRPDIAELLYQEQVEHFGLPGGGFRGMMFDDLKKLPMLDAVIRETLRMHSPIHSIMRYVRSDLPVPQGLAAPSEDGVYVVPKGYTVMASPALSQLDPLYWKDANMWDPSRWLDASGFAAQARKQYDESSKVDFGFGLVSKGTESPYLPFGAGRHRCIGEQFALLQIGMVISTIIRRVELRYEGPFPKPDYSSMMVTPQQPCDILYRRRK</sequence>
<evidence type="ECO:0000256" key="5">
    <source>
        <dbReference type="ARBA" id="ARBA00022723"/>
    </source>
</evidence>
<dbReference type="GO" id="GO:0005506">
    <property type="term" value="F:iron ion binding"/>
    <property type="evidence" value="ECO:0007669"/>
    <property type="project" value="InterPro"/>
</dbReference>
<name>A0A165TLD2_9APHY</name>
<comment type="similarity">
    <text evidence="3 11">Belongs to the cytochrome P450 family.</text>
</comment>
<dbReference type="OrthoDB" id="1055148at2759"/>
<evidence type="ECO:0000256" key="10">
    <source>
        <dbReference type="PIRSR" id="PIRSR602403-1"/>
    </source>
</evidence>
<dbReference type="EMBL" id="KV429036">
    <property type="protein sequence ID" value="KZT73611.1"/>
    <property type="molecule type" value="Genomic_DNA"/>
</dbReference>
<dbReference type="PANTHER" id="PTHR24304">
    <property type="entry name" value="CYTOCHROME P450 FAMILY 7"/>
    <property type="match status" value="1"/>
</dbReference>
<dbReference type="InterPro" id="IPR050529">
    <property type="entry name" value="CYP450_sterol_14alpha_dmase"/>
</dbReference>
<organism evidence="13 14">
    <name type="scientific">Daedalea quercina L-15889</name>
    <dbReference type="NCBI Taxonomy" id="1314783"/>
    <lineage>
        <taxon>Eukaryota</taxon>
        <taxon>Fungi</taxon>
        <taxon>Dikarya</taxon>
        <taxon>Basidiomycota</taxon>
        <taxon>Agaricomycotina</taxon>
        <taxon>Agaricomycetes</taxon>
        <taxon>Polyporales</taxon>
        <taxon>Fomitopsis</taxon>
    </lineage>
</organism>
<keyword evidence="6 11" id="KW-0560">Oxidoreductase</keyword>
<dbReference type="InterPro" id="IPR001128">
    <property type="entry name" value="Cyt_P450"/>
</dbReference>
<dbReference type="PANTHER" id="PTHR24304:SF2">
    <property type="entry name" value="24-HYDROXYCHOLESTEROL 7-ALPHA-HYDROXYLASE"/>
    <property type="match status" value="1"/>
</dbReference>
<proteinExistence type="inferred from homology"/>
<feature type="binding site" description="axial binding residue" evidence="10">
    <location>
        <position position="494"/>
    </location>
    <ligand>
        <name>heme</name>
        <dbReference type="ChEBI" id="CHEBI:30413"/>
    </ligand>
    <ligandPart>
        <name>Fe</name>
        <dbReference type="ChEBI" id="CHEBI:18248"/>
    </ligandPart>
</feature>
<dbReference type="SUPFAM" id="SSF48264">
    <property type="entry name" value="Cytochrome P450"/>
    <property type="match status" value="1"/>
</dbReference>
<dbReference type="InterPro" id="IPR017972">
    <property type="entry name" value="Cyt_P450_CS"/>
</dbReference>
<gene>
    <name evidence="13" type="ORF">DAEQUDRAFT_683903</name>
</gene>
<evidence type="ECO:0000256" key="2">
    <source>
        <dbReference type="ARBA" id="ARBA00004370"/>
    </source>
</evidence>
<evidence type="ECO:0000256" key="7">
    <source>
        <dbReference type="ARBA" id="ARBA00023004"/>
    </source>
</evidence>
<dbReference type="GO" id="GO:0016705">
    <property type="term" value="F:oxidoreductase activity, acting on paired donors, with incorporation or reduction of molecular oxygen"/>
    <property type="evidence" value="ECO:0007669"/>
    <property type="project" value="InterPro"/>
</dbReference>
<feature type="transmembrane region" description="Helical" evidence="12">
    <location>
        <begin position="31"/>
        <end position="53"/>
    </location>
</feature>
<accession>A0A165TLD2</accession>
<evidence type="ECO:0000313" key="13">
    <source>
        <dbReference type="EMBL" id="KZT73611.1"/>
    </source>
</evidence>
<dbReference type="GO" id="GO:0004497">
    <property type="term" value="F:monooxygenase activity"/>
    <property type="evidence" value="ECO:0007669"/>
    <property type="project" value="UniProtKB-KW"/>
</dbReference>
<keyword evidence="8 11" id="KW-0503">Monooxygenase</keyword>
<dbReference type="InterPro" id="IPR036396">
    <property type="entry name" value="Cyt_P450_sf"/>
</dbReference>
<evidence type="ECO:0000256" key="6">
    <source>
        <dbReference type="ARBA" id="ARBA00023002"/>
    </source>
</evidence>
<keyword evidence="4 10" id="KW-0349">Heme</keyword>
<keyword evidence="9 12" id="KW-0472">Membrane</keyword>
<keyword evidence="12" id="KW-0812">Transmembrane</keyword>
<dbReference type="GO" id="GO:0016020">
    <property type="term" value="C:membrane"/>
    <property type="evidence" value="ECO:0007669"/>
    <property type="project" value="UniProtKB-SubCell"/>
</dbReference>
<dbReference type="AlphaFoldDB" id="A0A165TLD2"/>
<evidence type="ECO:0000256" key="12">
    <source>
        <dbReference type="SAM" id="Phobius"/>
    </source>
</evidence>
<evidence type="ECO:0000256" key="11">
    <source>
        <dbReference type="RuleBase" id="RU000461"/>
    </source>
</evidence>
<evidence type="ECO:0000256" key="8">
    <source>
        <dbReference type="ARBA" id="ARBA00023033"/>
    </source>
</evidence>
<dbReference type="CDD" id="cd11042">
    <property type="entry name" value="CYP51-like"/>
    <property type="match status" value="1"/>
</dbReference>
<evidence type="ECO:0000256" key="1">
    <source>
        <dbReference type="ARBA" id="ARBA00001971"/>
    </source>
</evidence>
<protein>
    <submittedName>
        <fullName evidence="13">Cytochrome P450</fullName>
    </submittedName>
</protein>
<dbReference type="PRINTS" id="PR00465">
    <property type="entry name" value="EP450IV"/>
</dbReference>
<reference evidence="13 14" key="1">
    <citation type="journal article" date="2016" name="Mol. Biol. Evol.">
        <title>Comparative Genomics of Early-Diverging Mushroom-Forming Fungi Provides Insights into the Origins of Lignocellulose Decay Capabilities.</title>
        <authorList>
            <person name="Nagy L.G."/>
            <person name="Riley R."/>
            <person name="Tritt A."/>
            <person name="Adam C."/>
            <person name="Daum C."/>
            <person name="Floudas D."/>
            <person name="Sun H."/>
            <person name="Yadav J.S."/>
            <person name="Pangilinan J."/>
            <person name="Larsson K.H."/>
            <person name="Matsuura K."/>
            <person name="Barry K."/>
            <person name="Labutti K."/>
            <person name="Kuo R."/>
            <person name="Ohm R.A."/>
            <person name="Bhattacharya S.S."/>
            <person name="Shirouzu T."/>
            <person name="Yoshinaga Y."/>
            <person name="Martin F.M."/>
            <person name="Grigoriev I.V."/>
            <person name="Hibbett D.S."/>
        </authorList>
    </citation>
    <scope>NUCLEOTIDE SEQUENCE [LARGE SCALE GENOMIC DNA]</scope>
    <source>
        <strain evidence="13 14">L-15889</strain>
    </source>
</reference>
<keyword evidence="12" id="KW-1133">Transmembrane helix</keyword>
<comment type="cofactor">
    <cofactor evidence="1 10">
        <name>heme</name>
        <dbReference type="ChEBI" id="CHEBI:30413"/>
    </cofactor>
</comment>
<dbReference type="Proteomes" id="UP000076727">
    <property type="component" value="Unassembled WGS sequence"/>
</dbReference>
<evidence type="ECO:0000256" key="4">
    <source>
        <dbReference type="ARBA" id="ARBA00022617"/>
    </source>
</evidence>
<evidence type="ECO:0000256" key="3">
    <source>
        <dbReference type="ARBA" id="ARBA00010617"/>
    </source>
</evidence>
<evidence type="ECO:0000313" key="14">
    <source>
        <dbReference type="Proteomes" id="UP000076727"/>
    </source>
</evidence>
<evidence type="ECO:0000256" key="9">
    <source>
        <dbReference type="ARBA" id="ARBA00023136"/>
    </source>
</evidence>
<dbReference type="PRINTS" id="PR00385">
    <property type="entry name" value="P450"/>
</dbReference>